<feature type="domain" description="Antitoxin SocA-like Panacea" evidence="1">
    <location>
        <begin position="34"/>
        <end position="134"/>
    </location>
</feature>
<evidence type="ECO:0000313" key="3">
    <source>
        <dbReference type="Proteomes" id="UP000812277"/>
    </source>
</evidence>
<dbReference type="Pfam" id="PF13274">
    <property type="entry name" value="SocA_Panacea"/>
    <property type="match status" value="1"/>
</dbReference>
<dbReference type="RefSeq" id="WP_219873205.1">
    <property type="nucleotide sequence ID" value="NZ_JAHZIJ010000009.1"/>
</dbReference>
<sequence length="158" mass="18829">MTELSALEVSRWFVLRNNMNTQQYGDELLSHLKLQKLLYYAQGIFLAYTNGKSLFNEEIHAWDHGPVVPGVYTEYKEHGRDEIEFNPEHTDMELLDKVSGNEEIKMVLEFVYTNYGKYSAWHLRNKTHEERPWKVTPRNKIIKKEVIQDYFMKEVLVD</sequence>
<evidence type="ECO:0000259" key="1">
    <source>
        <dbReference type="Pfam" id="PF13274"/>
    </source>
</evidence>
<comment type="caution">
    <text evidence="2">The sequence shown here is derived from an EMBL/GenBank/DDBJ whole genome shotgun (WGS) entry which is preliminary data.</text>
</comment>
<dbReference type="Proteomes" id="UP000812277">
    <property type="component" value="Unassembled WGS sequence"/>
</dbReference>
<gene>
    <name evidence="2" type="ORF">K0T92_14580</name>
</gene>
<reference evidence="2 3" key="1">
    <citation type="submission" date="2021-07" db="EMBL/GenBank/DDBJ databases">
        <title>Paenibacillus radiodurans sp. nov., isolated from the southeastern edge of Tengger Desert.</title>
        <authorList>
            <person name="Zhang G."/>
        </authorList>
    </citation>
    <scope>NUCLEOTIDE SEQUENCE [LARGE SCALE GENOMIC DNA]</scope>
    <source>
        <strain evidence="2 3">DT7-4</strain>
    </source>
</reference>
<dbReference type="EMBL" id="JAHZIJ010000009">
    <property type="protein sequence ID" value="MBW7475969.1"/>
    <property type="molecule type" value="Genomic_DNA"/>
</dbReference>
<evidence type="ECO:0000313" key="2">
    <source>
        <dbReference type="EMBL" id="MBW7475969.1"/>
    </source>
</evidence>
<keyword evidence="3" id="KW-1185">Reference proteome</keyword>
<protein>
    <submittedName>
        <fullName evidence="2">DUF4065 domain-containing protein</fullName>
    </submittedName>
</protein>
<name>A0ABS7D7Q2_9BACL</name>
<organism evidence="2 3">
    <name type="scientific">Paenibacillus oenotherae</name>
    <dbReference type="NCBI Taxonomy" id="1435645"/>
    <lineage>
        <taxon>Bacteria</taxon>
        <taxon>Bacillati</taxon>
        <taxon>Bacillota</taxon>
        <taxon>Bacilli</taxon>
        <taxon>Bacillales</taxon>
        <taxon>Paenibacillaceae</taxon>
        <taxon>Paenibacillus</taxon>
    </lineage>
</organism>
<proteinExistence type="predicted"/>
<accession>A0ABS7D7Q2</accession>
<dbReference type="InterPro" id="IPR025272">
    <property type="entry name" value="SocA_Panacea"/>
</dbReference>